<dbReference type="GO" id="GO:0004644">
    <property type="term" value="F:phosphoribosylglycinamide formyltransferase activity"/>
    <property type="evidence" value="ECO:0007669"/>
    <property type="project" value="UniProtKB-EC"/>
</dbReference>
<feature type="active site" description="Proton donor" evidence="4">
    <location>
        <position position="108"/>
    </location>
</feature>
<evidence type="ECO:0000313" key="7">
    <source>
        <dbReference type="Proteomes" id="UP001519345"/>
    </source>
</evidence>
<dbReference type="InterPro" id="IPR002376">
    <property type="entry name" value="Formyl_transf_N"/>
</dbReference>
<feature type="binding site" evidence="4">
    <location>
        <position position="64"/>
    </location>
    <ligand>
        <name>(6R)-10-formyltetrahydrofolate</name>
        <dbReference type="ChEBI" id="CHEBI:195366"/>
    </ligand>
</feature>
<comment type="catalytic activity">
    <reaction evidence="4">
        <text>N(1)-(5-phospho-beta-D-ribosyl)glycinamide + (6R)-10-formyltetrahydrofolate = N(2)-formyl-N(1)-(5-phospho-beta-D-ribosyl)glycinamide + (6S)-5,6,7,8-tetrahydrofolate + H(+)</text>
        <dbReference type="Rhea" id="RHEA:15053"/>
        <dbReference type="ChEBI" id="CHEBI:15378"/>
        <dbReference type="ChEBI" id="CHEBI:57453"/>
        <dbReference type="ChEBI" id="CHEBI:143788"/>
        <dbReference type="ChEBI" id="CHEBI:147286"/>
        <dbReference type="ChEBI" id="CHEBI:195366"/>
        <dbReference type="EC" id="2.1.2.2"/>
    </reaction>
</comment>
<name>A0ABS4IHM4_9BACI</name>
<protein>
    <recommendedName>
        <fullName evidence="4">Phosphoribosylglycinamide formyltransferase</fullName>
        <ecNumber evidence="4">2.1.2.2</ecNumber>
    </recommendedName>
    <alternativeName>
        <fullName evidence="4">5'-phosphoribosylglycinamide transformylase</fullName>
    </alternativeName>
    <alternativeName>
        <fullName evidence="4">GAR transformylase</fullName>
        <shortName evidence="4">GART</shortName>
    </alternativeName>
</protein>
<keyword evidence="3 4" id="KW-0658">Purine biosynthesis</keyword>
<evidence type="ECO:0000259" key="5">
    <source>
        <dbReference type="Pfam" id="PF00551"/>
    </source>
</evidence>
<evidence type="ECO:0000256" key="2">
    <source>
        <dbReference type="ARBA" id="ARBA00022679"/>
    </source>
</evidence>
<feature type="binding site" evidence="4">
    <location>
        <begin position="14"/>
        <end position="16"/>
    </location>
    <ligand>
        <name>N(1)-(5-phospho-beta-D-ribosyl)glycinamide</name>
        <dbReference type="ChEBI" id="CHEBI:143788"/>
    </ligand>
</feature>
<comment type="caution">
    <text evidence="6">The sequence shown here is derived from an EMBL/GenBank/DDBJ whole genome shotgun (WGS) entry which is preliminary data.</text>
</comment>
<dbReference type="RefSeq" id="WP_209463556.1">
    <property type="nucleotide sequence ID" value="NZ_CP110224.1"/>
</dbReference>
<dbReference type="SUPFAM" id="SSF53328">
    <property type="entry name" value="Formyltransferase"/>
    <property type="match status" value="1"/>
</dbReference>
<keyword evidence="7" id="KW-1185">Reference proteome</keyword>
<accession>A0ABS4IHM4</accession>
<keyword evidence="2 4" id="KW-0808">Transferase</keyword>
<organism evidence="6 7">
    <name type="scientific">Virgibacillus natechei</name>
    <dbReference type="NCBI Taxonomy" id="1216297"/>
    <lineage>
        <taxon>Bacteria</taxon>
        <taxon>Bacillati</taxon>
        <taxon>Bacillota</taxon>
        <taxon>Bacilli</taxon>
        <taxon>Bacillales</taxon>
        <taxon>Bacillaceae</taxon>
        <taxon>Virgibacillus</taxon>
    </lineage>
</organism>
<dbReference type="EMBL" id="JAGGKX010000013">
    <property type="protein sequence ID" value="MBP1970425.1"/>
    <property type="molecule type" value="Genomic_DNA"/>
</dbReference>
<dbReference type="InterPro" id="IPR004607">
    <property type="entry name" value="GART"/>
</dbReference>
<feature type="domain" description="Formyl transferase N-terminal" evidence="5">
    <location>
        <begin position="5"/>
        <end position="181"/>
    </location>
</feature>
<evidence type="ECO:0000256" key="3">
    <source>
        <dbReference type="ARBA" id="ARBA00022755"/>
    </source>
</evidence>
<gene>
    <name evidence="4" type="primary">purN</name>
    <name evidence="6" type="ORF">J2Z83_002546</name>
</gene>
<reference evidence="6 7" key="1">
    <citation type="submission" date="2021-03" db="EMBL/GenBank/DDBJ databases">
        <title>Genomic Encyclopedia of Type Strains, Phase IV (KMG-IV): sequencing the most valuable type-strain genomes for metagenomic binning, comparative biology and taxonomic classification.</title>
        <authorList>
            <person name="Goeker M."/>
        </authorList>
    </citation>
    <scope>NUCLEOTIDE SEQUENCE [LARGE SCALE GENOMIC DNA]</scope>
    <source>
        <strain evidence="6 7">DSM 25609</strain>
    </source>
</reference>
<dbReference type="Proteomes" id="UP001519345">
    <property type="component" value="Unassembled WGS sequence"/>
</dbReference>
<dbReference type="EC" id="2.1.2.2" evidence="4"/>
<feature type="site" description="Raises pKa of active site His" evidence="4">
    <location>
        <position position="144"/>
    </location>
</feature>
<dbReference type="PANTHER" id="PTHR43369:SF2">
    <property type="entry name" value="PHOSPHORIBOSYLGLYCINAMIDE FORMYLTRANSFERASE"/>
    <property type="match status" value="1"/>
</dbReference>
<evidence type="ECO:0000256" key="1">
    <source>
        <dbReference type="ARBA" id="ARBA00005054"/>
    </source>
</evidence>
<comment type="pathway">
    <text evidence="1 4">Purine metabolism; IMP biosynthesis via de novo pathway; N(2)-formyl-N(1)-(5-phospho-D-ribosyl)glycinamide from N(1)-(5-phospho-D-ribosyl)glycinamide (10-formyl THF route): step 1/1.</text>
</comment>
<dbReference type="CDD" id="cd08645">
    <property type="entry name" value="FMT_core_GART"/>
    <property type="match status" value="1"/>
</dbReference>
<dbReference type="Pfam" id="PF00551">
    <property type="entry name" value="Formyl_trans_N"/>
    <property type="match status" value="1"/>
</dbReference>
<evidence type="ECO:0000313" key="6">
    <source>
        <dbReference type="EMBL" id="MBP1970425.1"/>
    </source>
</evidence>
<feature type="binding site" evidence="4">
    <location>
        <position position="106"/>
    </location>
    <ligand>
        <name>(6R)-10-formyltetrahydrofolate</name>
        <dbReference type="ChEBI" id="CHEBI:195366"/>
    </ligand>
</feature>
<dbReference type="PANTHER" id="PTHR43369">
    <property type="entry name" value="PHOSPHORIBOSYLGLYCINAMIDE FORMYLTRANSFERASE"/>
    <property type="match status" value="1"/>
</dbReference>
<dbReference type="NCBIfam" id="TIGR00639">
    <property type="entry name" value="PurN"/>
    <property type="match status" value="1"/>
</dbReference>
<comment type="function">
    <text evidence="4">Catalyzes the transfer of a formyl group from 10-formyltetrahydrofolate to 5-phospho-ribosyl-glycinamide (GAR), producing 5-phospho-ribosyl-N-formylglycinamide (FGAR) and tetrahydrofolate.</text>
</comment>
<proteinExistence type="inferred from homology"/>
<sequence length="189" mass="20779">MSRVKAAVFASGTGSNFEAIIEADDLACDIALLVCNKPGAVVIDKAVKHGIPTLILDPKAYASKEDYEQKIVEKLHESGITWVFLAGYMRIVGKTLLHAFDRKIINIHPSLLPNFPGKDAIEQAYQAGAEQTGVTVHFIDEGIDTGPILAQESLTIYPDDTKETLQTRVQAIEHRLYPQVINQLVLKNL</sequence>
<evidence type="ECO:0000256" key="4">
    <source>
        <dbReference type="HAMAP-Rule" id="MF_01930"/>
    </source>
</evidence>
<dbReference type="Gene3D" id="3.40.50.170">
    <property type="entry name" value="Formyl transferase, N-terminal domain"/>
    <property type="match status" value="1"/>
</dbReference>
<dbReference type="InterPro" id="IPR036477">
    <property type="entry name" value="Formyl_transf_N_sf"/>
</dbReference>
<feature type="binding site" evidence="4">
    <location>
        <begin position="89"/>
        <end position="92"/>
    </location>
    <ligand>
        <name>(6R)-10-formyltetrahydrofolate</name>
        <dbReference type="ChEBI" id="CHEBI:195366"/>
    </ligand>
</feature>
<dbReference type="HAMAP" id="MF_01930">
    <property type="entry name" value="PurN"/>
    <property type="match status" value="1"/>
</dbReference>
<comment type="similarity">
    <text evidence="4">Belongs to the GART family.</text>
</comment>